<name>A0A0C4DNU9_MAGP6</name>
<organism evidence="3 4">
    <name type="scientific">Magnaporthiopsis poae (strain ATCC 64411 / 73-15)</name>
    <name type="common">Kentucky bluegrass fungus</name>
    <name type="synonym">Magnaporthe poae</name>
    <dbReference type="NCBI Taxonomy" id="644358"/>
    <lineage>
        <taxon>Eukaryota</taxon>
        <taxon>Fungi</taxon>
        <taxon>Dikarya</taxon>
        <taxon>Ascomycota</taxon>
        <taxon>Pezizomycotina</taxon>
        <taxon>Sordariomycetes</taxon>
        <taxon>Sordariomycetidae</taxon>
        <taxon>Magnaporthales</taxon>
        <taxon>Magnaporthaceae</taxon>
        <taxon>Magnaporthiopsis</taxon>
    </lineage>
</organism>
<protein>
    <recommendedName>
        <fullName evidence="5">PLAC8 family protein</fullName>
    </recommendedName>
</protein>
<dbReference type="OMA" id="DCFNPID"/>
<dbReference type="AlphaFoldDB" id="A0A0C4DNU9"/>
<reference evidence="3" key="4">
    <citation type="journal article" date="2015" name="G3 (Bethesda)">
        <title>Genome sequences of three phytopathogenic species of the Magnaporthaceae family of fungi.</title>
        <authorList>
            <person name="Okagaki L.H."/>
            <person name="Nunes C.C."/>
            <person name="Sailsbery J."/>
            <person name="Clay B."/>
            <person name="Brown D."/>
            <person name="John T."/>
            <person name="Oh Y."/>
            <person name="Young N."/>
            <person name="Fitzgerald M."/>
            <person name="Haas B.J."/>
            <person name="Zeng Q."/>
            <person name="Young S."/>
            <person name="Adiconis X."/>
            <person name="Fan L."/>
            <person name="Levin J.Z."/>
            <person name="Mitchell T.K."/>
            <person name="Okubara P.A."/>
            <person name="Farman M.L."/>
            <person name="Kohn L.M."/>
            <person name="Birren B."/>
            <person name="Ma L.-J."/>
            <person name="Dean R.A."/>
        </authorList>
    </citation>
    <scope>NUCLEOTIDE SEQUENCE</scope>
    <source>
        <strain evidence="3">ATCC 64411 / 73-15</strain>
    </source>
</reference>
<dbReference type="InterPro" id="IPR006461">
    <property type="entry name" value="PLAC_motif_containing"/>
</dbReference>
<dbReference type="Proteomes" id="UP000011715">
    <property type="component" value="Unassembled WGS sequence"/>
</dbReference>
<dbReference type="Pfam" id="PF04749">
    <property type="entry name" value="PLAC8"/>
    <property type="match status" value="1"/>
</dbReference>
<reference evidence="4" key="1">
    <citation type="submission" date="2010-05" db="EMBL/GenBank/DDBJ databases">
        <title>The genome sequence of Magnaporthe poae strain ATCC 64411.</title>
        <authorList>
            <person name="Ma L.-J."/>
            <person name="Dead R."/>
            <person name="Young S."/>
            <person name="Zeng Q."/>
            <person name="Koehrsen M."/>
            <person name="Alvarado L."/>
            <person name="Berlin A."/>
            <person name="Chapman S.B."/>
            <person name="Chen Z."/>
            <person name="Freedman E."/>
            <person name="Gellesch M."/>
            <person name="Goldberg J."/>
            <person name="Griggs A."/>
            <person name="Gujja S."/>
            <person name="Heilman E.R."/>
            <person name="Heiman D."/>
            <person name="Hepburn T."/>
            <person name="Howarth C."/>
            <person name="Jen D."/>
            <person name="Larson L."/>
            <person name="Mehta T."/>
            <person name="Neiman D."/>
            <person name="Pearson M."/>
            <person name="Roberts A."/>
            <person name="Saif S."/>
            <person name="Shea T."/>
            <person name="Shenoy N."/>
            <person name="Sisk P."/>
            <person name="Stolte C."/>
            <person name="Sykes S."/>
            <person name="Walk T."/>
            <person name="White J."/>
            <person name="Yandava C."/>
            <person name="Haas B."/>
            <person name="Nusbaum C."/>
            <person name="Birren B."/>
        </authorList>
    </citation>
    <scope>NUCLEOTIDE SEQUENCE [LARGE SCALE GENOMIC DNA]</scope>
    <source>
        <strain evidence="4">ATCC 64411 / 73-15</strain>
    </source>
</reference>
<feature type="compositionally biased region" description="Polar residues" evidence="1">
    <location>
        <begin position="177"/>
        <end position="196"/>
    </location>
</feature>
<dbReference type="PANTHER" id="PTHR15907">
    <property type="entry name" value="DUF614 FAMILY PROTEIN-RELATED"/>
    <property type="match status" value="1"/>
</dbReference>
<keyword evidence="4" id="KW-1185">Reference proteome</keyword>
<feature type="region of interest" description="Disordered" evidence="1">
    <location>
        <begin position="169"/>
        <end position="196"/>
    </location>
</feature>
<evidence type="ECO:0008006" key="5">
    <source>
        <dbReference type="Google" id="ProtNLM"/>
    </source>
</evidence>
<evidence type="ECO:0000256" key="1">
    <source>
        <dbReference type="SAM" id="MobiDB-lite"/>
    </source>
</evidence>
<sequence>MSAPAKTEPTVAAAPAGGAAQNSTGPINDRDVAEWKDRLNEVLSKPSEVVNSKSPDTAQPWNVPFFGCFSPIDLCLITWCLPCVTFGKTHHRMRRDANLEGYEPINTSCLLLCASAAVGLAFIPVSMQRADIRQKYNLQGSCLTDIAVACCCGICDLVQQDKEVAHREPLLAGGPASKSQYQSEAGMTYQPQAPAS</sequence>
<dbReference type="eggNOG" id="ENOG502SF2A">
    <property type="taxonomic scope" value="Eukaryota"/>
</dbReference>
<dbReference type="OrthoDB" id="1045822at2759"/>
<reference evidence="2" key="2">
    <citation type="submission" date="2010-05" db="EMBL/GenBank/DDBJ databases">
        <title>The Genome Sequence of Magnaporthe poae strain ATCC 64411.</title>
        <authorList>
            <consortium name="The Broad Institute Genome Sequencing Platform"/>
            <consortium name="Broad Institute Genome Sequencing Center for Infectious Disease"/>
            <person name="Ma L.-J."/>
            <person name="Dead R."/>
            <person name="Young S."/>
            <person name="Zeng Q."/>
            <person name="Koehrsen M."/>
            <person name="Alvarado L."/>
            <person name="Berlin A."/>
            <person name="Chapman S.B."/>
            <person name="Chen Z."/>
            <person name="Freedman E."/>
            <person name="Gellesch M."/>
            <person name="Goldberg J."/>
            <person name="Griggs A."/>
            <person name="Gujja S."/>
            <person name="Heilman E.R."/>
            <person name="Heiman D."/>
            <person name="Hepburn T."/>
            <person name="Howarth C."/>
            <person name="Jen D."/>
            <person name="Larson L."/>
            <person name="Mehta T."/>
            <person name="Neiman D."/>
            <person name="Pearson M."/>
            <person name="Roberts A."/>
            <person name="Saif S."/>
            <person name="Shea T."/>
            <person name="Shenoy N."/>
            <person name="Sisk P."/>
            <person name="Stolte C."/>
            <person name="Sykes S."/>
            <person name="Walk T."/>
            <person name="White J."/>
            <person name="Yandava C."/>
            <person name="Haas B."/>
            <person name="Nusbaum C."/>
            <person name="Birren B."/>
        </authorList>
    </citation>
    <scope>NUCLEOTIDE SEQUENCE</scope>
    <source>
        <strain evidence="2">ATCC 64411</strain>
    </source>
</reference>
<evidence type="ECO:0000313" key="4">
    <source>
        <dbReference type="Proteomes" id="UP000011715"/>
    </source>
</evidence>
<dbReference type="EnsemblFungi" id="MAPG_01496T0">
    <property type="protein sequence ID" value="MAPG_01496T0"/>
    <property type="gene ID" value="MAPG_01496"/>
</dbReference>
<gene>
    <name evidence="2" type="ORF">MAPG_01496</name>
</gene>
<dbReference type="NCBIfam" id="TIGR01571">
    <property type="entry name" value="A_thal_Cys_rich"/>
    <property type="match status" value="1"/>
</dbReference>
<accession>A0A0C4DNU9</accession>
<proteinExistence type="predicted"/>
<dbReference type="EMBL" id="GL876966">
    <property type="protein sequence ID" value="KLU82424.1"/>
    <property type="molecule type" value="Genomic_DNA"/>
</dbReference>
<dbReference type="STRING" id="644358.A0A0C4DNU9"/>
<feature type="region of interest" description="Disordered" evidence="1">
    <location>
        <begin position="1"/>
        <end position="29"/>
    </location>
</feature>
<evidence type="ECO:0000313" key="2">
    <source>
        <dbReference type="EMBL" id="KLU82424.1"/>
    </source>
</evidence>
<dbReference type="VEuPathDB" id="FungiDB:MAPG_01496"/>
<evidence type="ECO:0000313" key="3">
    <source>
        <dbReference type="EnsemblFungi" id="MAPG_01496T0"/>
    </source>
</evidence>
<dbReference type="EMBL" id="ADBL01000360">
    <property type="status" value="NOT_ANNOTATED_CDS"/>
    <property type="molecule type" value="Genomic_DNA"/>
</dbReference>
<reference evidence="2" key="3">
    <citation type="submission" date="2011-03" db="EMBL/GenBank/DDBJ databases">
        <title>Annotation of Magnaporthe poae ATCC 64411.</title>
        <authorList>
            <person name="Ma L.-J."/>
            <person name="Dead R."/>
            <person name="Young S.K."/>
            <person name="Zeng Q."/>
            <person name="Gargeya S."/>
            <person name="Fitzgerald M."/>
            <person name="Haas B."/>
            <person name="Abouelleil A."/>
            <person name="Alvarado L."/>
            <person name="Arachchi H.M."/>
            <person name="Berlin A."/>
            <person name="Brown A."/>
            <person name="Chapman S.B."/>
            <person name="Chen Z."/>
            <person name="Dunbar C."/>
            <person name="Freedman E."/>
            <person name="Gearin G."/>
            <person name="Gellesch M."/>
            <person name="Goldberg J."/>
            <person name="Griggs A."/>
            <person name="Gujja S."/>
            <person name="Heiman D."/>
            <person name="Howarth C."/>
            <person name="Larson L."/>
            <person name="Lui A."/>
            <person name="MacDonald P.J.P."/>
            <person name="Mehta T."/>
            <person name="Montmayeur A."/>
            <person name="Murphy C."/>
            <person name="Neiman D."/>
            <person name="Pearson M."/>
            <person name="Priest M."/>
            <person name="Roberts A."/>
            <person name="Saif S."/>
            <person name="Shea T."/>
            <person name="Shenoy N."/>
            <person name="Sisk P."/>
            <person name="Stolte C."/>
            <person name="Sykes S."/>
            <person name="Yandava C."/>
            <person name="Wortman J."/>
            <person name="Nusbaum C."/>
            <person name="Birren B."/>
        </authorList>
    </citation>
    <scope>NUCLEOTIDE SEQUENCE</scope>
    <source>
        <strain evidence="2">ATCC 64411</strain>
    </source>
</reference>
<reference evidence="3" key="5">
    <citation type="submission" date="2015-06" db="UniProtKB">
        <authorList>
            <consortium name="EnsemblFungi"/>
        </authorList>
    </citation>
    <scope>IDENTIFICATION</scope>
    <source>
        <strain evidence="3">ATCC 64411</strain>
    </source>
</reference>